<feature type="transmembrane region" description="Helical" evidence="1">
    <location>
        <begin position="20"/>
        <end position="44"/>
    </location>
</feature>
<proteinExistence type="predicted"/>
<sequence>MIAMVAALLSFPETPDPTAFPRLLVFATSLTAAPLLLVCILARLTRTEV</sequence>
<dbReference type="Proteomes" id="UP000007575">
    <property type="component" value="Chromosome"/>
</dbReference>
<keyword evidence="1" id="KW-0472">Membrane</keyword>
<keyword evidence="1" id="KW-1133">Transmembrane helix</keyword>
<evidence type="ECO:0000256" key="1">
    <source>
        <dbReference type="SAM" id="Phobius"/>
    </source>
</evidence>
<evidence type="ECO:0000313" key="3">
    <source>
        <dbReference type="Proteomes" id="UP000007575"/>
    </source>
</evidence>
<dbReference type="AlphaFoldDB" id="H8GXM9"/>
<dbReference type="PATRIC" id="fig|745776.4.peg.2007"/>
<dbReference type="HOGENOM" id="CLU_210202_0_0_0"/>
<reference evidence="2 3" key="1">
    <citation type="journal article" date="2012" name="PLoS ONE">
        <title>Genome sequence and transcriptome analysis of the radioresistant bacterium Deinococcus gobiensis: insights into the extreme environmental adaptations.</title>
        <authorList>
            <person name="Yuan M."/>
            <person name="Chen M."/>
            <person name="Zhang W."/>
            <person name="Lu W."/>
            <person name="Wang J."/>
            <person name="Yang M."/>
            <person name="Zhao P."/>
            <person name="Tang R."/>
            <person name="Li X."/>
            <person name="Hao Y."/>
            <person name="Zhou Z."/>
            <person name="Zhan Y."/>
            <person name="Yu H."/>
            <person name="Teng C."/>
            <person name="Yan Y."/>
            <person name="Ping S."/>
            <person name="Wang Y."/>
            <person name="Lin M."/>
        </authorList>
    </citation>
    <scope>NUCLEOTIDE SEQUENCE [LARGE SCALE GENOMIC DNA]</scope>
    <source>
        <strain evidence="2 3">I-0</strain>
    </source>
</reference>
<name>H8GXM9_DEIGI</name>
<protein>
    <submittedName>
        <fullName evidence="2">Uncharacterized protein</fullName>
    </submittedName>
</protein>
<keyword evidence="1" id="KW-0812">Transmembrane</keyword>
<keyword evidence="3" id="KW-1185">Reference proteome</keyword>
<dbReference type="KEGG" id="dgo:DGo_CA1954"/>
<dbReference type="STRING" id="745776.DGo_CA1954"/>
<dbReference type="EMBL" id="CP002191">
    <property type="protein sequence ID" value="AFD25881.1"/>
    <property type="molecule type" value="Genomic_DNA"/>
</dbReference>
<accession>H8GXM9</accession>
<organism evidence="2 3">
    <name type="scientific">Deinococcus gobiensis (strain DSM 21396 / JCM 16679 / CGMCC 1.7299 / I-0)</name>
    <dbReference type="NCBI Taxonomy" id="745776"/>
    <lineage>
        <taxon>Bacteria</taxon>
        <taxon>Thermotogati</taxon>
        <taxon>Deinococcota</taxon>
        <taxon>Deinococci</taxon>
        <taxon>Deinococcales</taxon>
        <taxon>Deinococcaceae</taxon>
        <taxon>Deinococcus</taxon>
    </lineage>
</organism>
<evidence type="ECO:0000313" key="2">
    <source>
        <dbReference type="EMBL" id="AFD25881.1"/>
    </source>
</evidence>
<gene>
    <name evidence="2" type="ordered locus">DGo_CA1954</name>
</gene>